<dbReference type="EMBL" id="CP102453">
    <property type="protein sequence ID" value="UUX33899.1"/>
    <property type="molecule type" value="Genomic_DNA"/>
</dbReference>
<dbReference type="RefSeq" id="WP_313793402.1">
    <property type="nucleotide sequence ID" value="NZ_CP102453.1"/>
</dbReference>
<evidence type="ECO:0000313" key="6">
    <source>
        <dbReference type="Proteomes" id="UP001315967"/>
    </source>
</evidence>
<dbReference type="SUPFAM" id="SSF51215">
    <property type="entry name" value="Regulatory protein AraC"/>
    <property type="match status" value="1"/>
</dbReference>
<keyword evidence="3" id="KW-0804">Transcription</keyword>
<dbReference type="InterPro" id="IPR018060">
    <property type="entry name" value="HTH_AraC"/>
</dbReference>
<evidence type="ECO:0000313" key="5">
    <source>
        <dbReference type="EMBL" id="UUX33899.1"/>
    </source>
</evidence>
<feature type="domain" description="HTH araC/xylS-type" evidence="4">
    <location>
        <begin position="186"/>
        <end position="284"/>
    </location>
</feature>
<protein>
    <submittedName>
        <fullName evidence="5">AraC family transcriptional regulator</fullName>
    </submittedName>
</protein>
<dbReference type="Pfam" id="PF12833">
    <property type="entry name" value="HTH_18"/>
    <property type="match status" value="1"/>
</dbReference>
<evidence type="ECO:0000256" key="2">
    <source>
        <dbReference type="ARBA" id="ARBA00023125"/>
    </source>
</evidence>
<dbReference type="Gene3D" id="1.10.10.60">
    <property type="entry name" value="Homeodomain-like"/>
    <property type="match status" value="2"/>
</dbReference>
<dbReference type="PROSITE" id="PS01124">
    <property type="entry name" value="HTH_ARAC_FAMILY_2"/>
    <property type="match status" value="1"/>
</dbReference>
<dbReference type="Pfam" id="PF02311">
    <property type="entry name" value="AraC_binding"/>
    <property type="match status" value="1"/>
</dbReference>
<evidence type="ECO:0000259" key="4">
    <source>
        <dbReference type="PROSITE" id="PS01124"/>
    </source>
</evidence>
<name>A0ABY5P5S5_9LACT</name>
<dbReference type="PANTHER" id="PTHR43280:SF28">
    <property type="entry name" value="HTH-TYPE TRANSCRIPTIONAL ACTIVATOR RHAS"/>
    <property type="match status" value="1"/>
</dbReference>
<accession>A0ABY5P5S5</accession>
<keyword evidence="1" id="KW-0805">Transcription regulation</keyword>
<dbReference type="InterPro" id="IPR003313">
    <property type="entry name" value="AraC-bd"/>
</dbReference>
<dbReference type="PROSITE" id="PS00041">
    <property type="entry name" value="HTH_ARAC_FAMILY_1"/>
    <property type="match status" value="1"/>
</dbReference>
<keyword evidence="2" id="KW-0238">DNA-binding</keyword>
<proteinExistence type="predicted"/>
<dbReference type="SMART" id="SM00342">
    <property type="entry name" value="HTH_ARAC"/>
    <property type="match status" value="1"/>
</dbReference>
<dbReference type="SUPFAM" id="SSF46689">
    <property type="entry name" value="Homeodomain-like"/>
    <property type="match status" value="2"/>
</dbReference>
<dbReference type="InterPro" id="IPR018062">
    <property type="entry name" value="HTH_AraC-typ_CS"/>
</dbReference>
<organism evidence="5 6">
    <name type="scientific">Fundicoccus culcitae</name>
    <dbReference type="NCBI Taxonomy" id="2969821"/>
    <lineage>
        <taxon>Bacteria</taxon>
        <taxon>Bacillati</taxon>
        <taxon>Bacillota</taxon>
        <taxon>Bacilli</taxon>
        <taxon>Lactobacillales</taxon>
        <taxon>Aerococcaceae</taxon>
        <taxon>Fundicoccus</taxon>
    </lineage>
</organism>
<gene>
    <name evidence="5" type="ORF">NRE15_13600</name>
</gene>
<evidence type="ECO:0000256" key="3">
    <source>
        <dbReference type="ARBA" id="ARBA00023163"/>
    </source>
</evidence>
<dbReference type="InterPro" id="IPR037923">
    <property type="entry name" value="HTH-like"/>
</dbReference>
<evidence type="ECO:0000256" key="1">
    <source>
        <dbReference type="ARBA" id="ARBA00023015"/>
    </source>
</evidence>
<keyword evidence="6" id="KW-1185">Reference proteome</keyword>
<reference evidence="5 6" key="1">
    <citation type="submission" date="2022-08" db="EMBL/GenBank/DDBJ databases">
        <title>Aerococcaceae sp. nov isolated from spoiled eye mask.</title>
        <authorList>
            <person name="Zhou G."/>
            <person name="Xie X.-B."/>
            <person name="Shi Q.-S."/>
            <person name="Wang Y.-S."/>
            <person name="Wen X."/>
            <person name="Peng H."/>
            <person name="Yang X.-J."/>
            <person name="Tao H.-B."/>
            <person name="Huang X.-M."/>
        </authorList>
    </citation>
    <scope>NUCLEOTIDE SEQUENCE [LARGE SCALE GENOMIC DNA]</scope>
    <source>
        <strain evidence="6">DM20194951</strain>
    </source>
</reference>
<dbReference type="PANTHER" id="PTHR43280">
    <property type="entry name" value="ARAC-FAMILY TRANSCRIPTIONAL REGULATOR"/>
    <property type="match status" value="1"/>
</dbReference>
<dbReference type="InterPro" id="IPR009057">
    <property type="entry name" value="Homeodomain-like_sf"/>
</dbReference>
<dbReference type="Gene3D" id="2.60.120.10">
    <property type="entry name" value="Jelly Rolls"/>
    <property type="match status" value="1"/>
</dbReference>
<sequence length="294" mass="33972">MSVYLEIPEFDSNFQIRSFTNDGMTIVYPHWHKEIEIIHADKGHINIGVNNQVITVQEGETIFFASGEPHYFLASPNSERIVLQFDLSLLRENSLAQKDDRSLVEVFSQGERHSANWQAETARKVEQLVRQLHQTVNSSLEGKKYLVMADLYQLVSLYFHEIPKQSSTAVRTKSTNQSKDVLDQVNDAVEYIEAHYFEQITLGDVAEAVGFSPYYFTRFFKKNMGMTFVEFLREYRLNQAMFILANEDVPMTEVAEKSGFGSVKTFHHVFKEQMGISPLQYQKSLQRKMKSKIS</sequence>
<dbReference type="Proteomes" id="UP001315967">
    <property type="component" value="Chromosome"/>
</dbReference>
<dbReference type="InterPro" id="IPR014710">
    <property type="entry name" value="RmlC-like_jellyroll"/>
</dbReference>